<proteinExistence type="predicted"/>
<keyword evidence="2" id="KW-1185">Reference proteome</keyword>
<dbReference type="Gene3D" id="3.30.1360.120">
    <property type="entry name" value="Probable tRNA modification gtpase trme, domain 1"/>
    <property type="match status" value="1"/>
</dbReference>
<dbReference type="RefSeq" id="WP_154433830.1">
    <property type="nucleotide sequence ID" value="NZ_VUNC01000002.1"/>
</dbReference>
<evidence type="ECO:0000313" key="2">
    <source>
        <dbReference type="Proteomes" id="UP000469325"/>
    </source>
</evidence>
<dbReference type="EMBL" id="VUNC01000002">
    <property type="protein sequence ID" value="MST72065.1"/>
    <property type="molecule type" value="Genomic_DNA"/>
</dbReference>
<reference evidence="1 2" key="1">
    <citation type="submission" date="2019-08" db="EMBL/GenBank/DDBJ databases">
        <title>In-depth cultivation of the pig gut microbiome towards novel bacterial diversity and tailored functional studies.</title>
        <authorList>
            <person name="Wylensek D."/>
            <person name="Hitch T.C.A."/>
            <person name="Clavel T."/>
        </authorList>
    </citation>
    <scope>NUCLEOTIDE SEQUENCE [LARGE SCALE GENOMIC DNA]</scope>
    <source>
        <strain evidence="1 2">CA-Schmier-601-WT-1</strain>
    </source>
</reference>
<dbReference type="InterPro" id="IPR027266">
    <property type="entry name" value="TrmE/GcvT-like"/>
</dbReference>
<comment type="caution">
    <text evidence="1">The sequence shown here is derived from an EMBL/GenBank/DDBJ whole genome shotgun (WGS) entry which is preliminary data.</text>
</comment>
<gene>
    <name evidence="1" type="ORF">FYJ68_02925</name>
</gene>
<evidence type="ECO:0000313" key="1">
    <source>
        <dbReference type="EMBL" id="MST72065.1"/>
    </source>
</evidence>
<accession>A0A6N7XPS1</accession>
<dbReference type="AlphaFoldDB" id="A0A6N7XPS1"/>
<sequence length="280" mass="29405">MERSPLYEEHLLLGGTFDGGEGRRLLGPSSYPIGSTGEPDPVDGSVLVDLSGIPTILISGDGSQQFAEATLAGSRLAVGETAFEASLLGDGSMASVPLASRTGRQEYVLWDLTPRGETLFAWLGFVKGIESDGFRPYGGVSLEEVGERLVPLLLWGSTATAVLSDYARGGEGVPTPGGVGNLMLDGRIESLVASPKLGDEPAYLLLVPPAFARVMWRSLLSFPSVSPLGTTGLAARVEQALPWMPFLGTTDTLKLDANELLSHGLVREEGGFIGSRGIFG</sequence>
<evidence type="ECO:0008006" key="3">
    <source>
        <dbReference type="Google" id="ProtNLM"/>
    </source>
</evidence>
<name>A0A6N7XPS1_9ACTN</name>
<dbReference type="Proteomes" id="UP000469325">
    <property type="component" value="Unassembled WGS sequence"/>
</dbReference>
<organism evidence="1 2">
    <name type="scientific">Olsenella porci</name>
    <dbReference type="NCBI Taxonomy" id="2652279"/>
    <lineage>
        <taxon>Bacteria</taxon>
        <taxon>Bacillati</taxon>
        <taxon>Actinomycetota</taxon>
        <taxon>Coriobacteriia</taxon>
        <taxon>Coriobacteriales</taxon>
        <taxon>Atopobiaceae</taxon>
        <taxon>Olsenella</taxon>
    </lineage>
</organism>
<dbReference type="SUPFAM" id="SSF103025">
    <property type="entry name" value="Folate-binding domain"/>
    <property type="match status" value="1"/>
</dbReference>
<protein>
    <recommendedName>
        <fullName evidence="3">Aminomethyltransferase folate-binding domain-containing protein</fullName>
    </recommendedName>
</protein>